<protein>
    <submittedName>
        <fullName evidence="1">Uncharacterized protein</fullName>
    </submittedName>
</protein>
<dbReference type="Proteomes" id="UP000247932">
    <property type="component" value="Unassembled WGS sequence"/>
</dbReference>
<reference evidence="1 2" key="1">
    <citation type="submission" date="2018-05" db="EMBL/GenBank/DDBJ databases">
        <title>Reference genomes for bee gut microbiota database.</title>
        <authorList>
            <person name="Ellegaard K.M."/>
        </authorList>
    </citation>
    <scope>NUCLEOTIDE SEQUENCE [LARGE SCALE GENOMIC DNA]</scope>
    <source>
        <strain evidence="1 2">ESL0182</strain>
    </source>
</reference>
<name>A0A2V4ERL5_9GAMM</name>
<dbReference type="EMBL" id="QGLR01000010">
    <property type="protein sequence ID" value="PXZ07138.1"/>
    <property type="molecule type" value="Genomic_DNA"/>
</dbReference>
<accession>A0A2V4ERL5</accession>
<dbReference type="AlphaFoldDB" id="A0A2V4ERL5"/>
<proteinExistence type="predicted"/>
<dbReference type="Gene3D" id="3.40.630.30">
    <property type="match status" value="1"/>
</dbReference>
<dbReference type="InterPro" id="IPR027365">
    <property type="entry name" value="GNAT_acetyltra_YdfB-like"/>
</dbReference>
<organism evidence="1 2">
    <name type="scientific">Gilliamella apicola</name>
    <dbReference type="NCBI Taxonomy" id="1196095"/>
    <lineage>
        <taxon>Bacteria</taxon>
        <taxon>Pseudomonadati</taxon>
        <taxon>Pseudomonadota</taxon>
        <taxon>Gammaproteobacteria</taxon>
        <taxon>Orbales</taxon>
        <taxon>Orbaceae</taxon>
        <taxon>Gilliamella</taxon>
    </lineage>
</organism>
<dbReference type="OrthoDB" id="7054616at2"/>
<keyword evidence="2" id="KW-1185">Reference proteome</keyword>
<sequence>MYQQIIELKRVKQWYKDFNSSIDVAKSGLEFVILIDNVIVCKASSYLIHNIDNNSNIEIKVATYAENTAKQLTLICVVTLVLTWVVQQITAYCAIDNLTTVKLISQLDLTLNIPYQTYVVCNL</sequence>
<evidence type="ECO:0000313" key="2">
    <source>
        <dbReference type="Proteomes" id="UP000247932"/>
    </source>
</evidence>
<evidence type="ECO:0000313" key="1">
    <source>
        <dbReference type="EMBL" id="PXZ07138.1"/>
    </source>
</evidence>
<comment type="caution">
    <text evidence="1">The sequence shown here is derived from an EMBL/GenBank/DDBJ whole genome shotgun (WGS) entry which is preliminary data.</text>
</comment>
<dbReference type="Pfam" id="PF12746">
    <property type="entry name" value="GNAT_acetyltran"/>
    <property type="match status" value="1"/>
</dbReference>
<gene>
    <name evidence="1" type="ORF">DKK70_09115</name>
</gene>